<dbReference type="PIRSF" id="PIRSF019574">
    <property type="entry name" value="Periplasmic_polyamine_BP"/>
    <property type="match status" value="1"/>
</dbReference>
<comment type="caution">
    <text evidence="7">The sequence shown here is derived from an EMBL/GenBank/DDBJ whole genome shotgun (WGS) entry which is preliminary data.</text>
</comment>
<dbReference type="Pfam" id="PF13416">
    <property type="entry name" value="SBP_bac_8"/>
    <property type="match status" value="1"/>
</dbReference>
<accession>A0A6N8DSI5</accession>
<keyword evidence="3 6" id="KW-0732">Signal</keyword>
<keyword evidence="4 5" id="KW-0574">Periplasm</keyword>
<dbReference type="InterPro" id="IPR001188">
    <property type="entry name" value="Sperm_putr-bd"/>
</dbReference>
<evidence type="ECO:0000313" key="7">
    <source>
        <dbReference type="EMBL" id="MTV32153.1"/>
    </source>
</evidence>
<evidence type="ECO:0000313" key="8">
    <source>
        <dbReference type="Proteomes" id="UP000439113"/>
    </source>
</evidence>
<dbReference type="GO" id="GO:0042597">
    <property type="term" value="C:periplasmic space"/>
    <property type="evidence" value="ECO:0007669"/>
    <property type="project" value="UniProtKB-SubCell"/>
</dbReference>
<reference evidence="7 8" key="1">
    <citation type="submission" date="2019-11" db="EMBL/GenBank/DDBJ databases">
        <title>Whole-genome sequence of a Rhodoblastus acidophilus DSM 142.</title>
        <authorList>
            <person name="Kyndt J.A."/>
            <person name="Meyer T.E."/>
        </authorList>
    </citation>
    <scope>NUCLEOTIDE SEQUENCE [LARGE SCALE GENOMIC DNA]</scope>
    <source>
        <strain evidence="7 8">DSM 142</strain>
    </source>
</reference>
<dbReference type="SUPFAM" id="SSF53850">
    <property type="entry name" value="Periplasmic binding protein-like II"/>
    <property type="match status" value="1"/>
</dbReference>
<dbReference type="PANTHER" id="PTHR30222">
    <property type="entry name" value="SPERMIDINE/PUTRESCINE-BINDING PERIPLASMIC PROTEIN"/>
    <property type="match status" value="1"/>
</dbReference>
<dbReference type="RefSeq" id="WP_155446850.1">
    <property type="nucleotide sequence ID" value="NZ_JAOQNR010000011.1"/>
</dbReference>
<dbReference type="PRINTS" id="PR00909">
    <property type="entry name" value="SPERMDNBNDNG"/>
</dbReference>
<organism evidence="7 8">
    <name type="scientific">Rhodoblastus acidophilus</name>
    <name type="common">Rhodopseudomonas acidophila</name>
    <dbReference type="NCBI Taxonomy" id="1074"/>
    <lineage>
        <taxon>Bacteria</taxon>
        <taxon>Pseudomonadati</taxon>
        <taxon>Pseudomonadota</taxon>
        <taxon>Alphaproteobacteria</taxon>
        <taxon>Hyphomicrobiales</taxon>
        <taxon>Rhodoblastaceae</taxon>
        <taxon>Rhodoblastus</taxon>
    </lineage>
</organism>
<dbReference type="Proteomes" id="UP000439113">
    <property type="component" value="Unassembled WGS sequence"/>
</dbReference>
<evidence type="ECO:0000256" key="3">
    <source>
        <dbReference type="ARBA" id="ARBA00022729"/>
    </source>
</evidence>
<protein>
    <recommendedName>
        <fullName evidence="5">Putrescine-binding periplasmic protein</fullName>
    </recommendedName>
</protein>
<sequence length="365" mass="39649">MKKSRTLLAGAVAVMISAAPAPAADAVLNIYNWNDYIAPDTVPAFEKATGIKVSYDLYDANETLEGKLSAGNSGYDIVVPTLVPFAARQIKAGFYQPLDKSKLSNYGHLDKGLLARMEAQDPGNDHLVPWLSAIVVMGYNVDKIKQIMPDAPLDSLRMVFDPKVVAKFKECGVSIMDSPTEVFPPALLWLGLNPDSKKPEDLKKAADLLKEIRSSVRRFDSSEYINALAAGDICLAWGYSSDLEVAKHRAMEAGKGVNISVVIPKEGAERYIDVLAVPKDAPHPEAALKFINFVMQPEEVAKTSSKVYAMSGNADAKPFVSPEAAADPVIFPSPEVEKTLYTITGADPAADRLRTRLWTEIKTGH</sequence>
<dbReference type="CDD" id="cd13659">
    <property type="entry name" value="PBP2_PotF"/>
    <property type="match status" value="1"/>
</dbReference>
<dbReference type="Gene3D" id="3.40.190.10">
    <property type="entry name" value="Periplasmic binding protein-like II"/>
    <property type="match status" value="2"/>
</dbReference>
<evidence type="ECO:0000256" key="2">
    <source>
        <dbReference type="ARBA" id="ARBA00022448"/>
    </source>
</evidence>
<evidence type="ECO:0000256" key="5">
    <source>
        <dbReference type="PIRNR" id="PIRNR019574"/>
    </source>
</evidence>
<evidence type="ECO:0000256" key="4">
    <source>
        <dbReference type="ARBA" id="ARBA00022764"/>
    </source>
</evidence>
<evidence type="ECO:0000256" key="1">
    <source>
        <dbReference type="ARBA" id="ARBA00004418"/>
    </source>
</evidence>
<feature type="chain" id="PRO_5027010702" description="Putrescine-binding periplasmic protein" evidence="6">
    <location>
        <begin position="24"/>
        <end position="365"/>
    </location>
</feature>
<gene>
    <name evidence="7" type="ORF">GJ654_14280</name>
</gene>
<dbReference type="AlphaFoldDB" id="A0A6N8DSI5"/>
<dbReference type="PANTHER" id="PTHR30222:SF12">
    <property type="entry name" value="NORSPERMIDINE SENSOR"/>
    <property type="match status" value="1"/>
</dbReference>
<comment type="function">
    <text evidence="5">Required for the activity of the bacterial periplasmic transport system of putrescine.</text>
</comment>
<feature type="signal peptide" evidence="6">
    <location>
        <begin position="1"/>
        <end position="23"/>
    </location>
</feature>
<proteinExistence type="inferred from homology"/>
<dbReference type="EMBL" id="WNKS01000014">
    <property type="protein sequence ID" value="MTV32153.1"/>
    <property type="molecule type" value="Genomic_DNA"/>
</dbReference>
<dbReference type="GO" id="GO:0019808">
    <property type="term" value="F:polyamine binding"/>
    <property type="evidence" value="ECO:0007669"/>
    <property type="project" value="InterPro"/>
</dbReference>
<dbReference type="InterPro" id="IPR006059">
    <property type="entry name" value="SBP"/>
</dbReference>
<dbReference type="OrthoDB" id="9769319at2"/>
<name>A0A6N8DSI5_RHOAC</name>
<comment type="subcellular location">
    <subcellularLocation>
        <location evidence="1 5">Periplasm</location>
    </subcellularLocation>
</comment>
<dbReference type="GO" id="GO:0015846">
    <property type="term" value="P:polyamine transport"/>
    <property type="evidence" value="ECO:0007669"/>
    <property type="project" value="InterPro"/>
</dbReference>
<keyword evidence="2 5" id="KW-0813">Transport</keyword>
<evidence type="ECO:0000256" key="6">
    <source>
        <dbReference type="SAM" id="SignalP"/>
    </source>
</evidence>
<comment type="similarity">
    <text evidence="5">Belongs to the bacterial solute-binding protein PotD/PotF family.</text>
</comment>